<protein>
    <submittedName>
        <fullName evidence="1">Asparaginase</fullName>
    </submittedName>
</protein>
<gene>
    <name evidence="1" type="ORF">KDL28_09555</name>
</gene>
<evidence type="ECO:0000313" key="2">
    <source>
        <dbReference type="Proteomes" id="UP001165283"/>
    </source>
</evidence>
<dbReference type="Proteomes" id="UP001165283">
    <property type="component" value="Unassembled WGS sequence"/>
</dbReference>
<dbReference type="RefSeq" id="WP_252437072.1">
    <property type="nucleotide sequence ID" value="NZ_JAGSOV010000020.1"/>
</dbReference>
<dbReference type="InterPro" id="IPR010349">
    <property type="entry name" value="Asparaginase_II"/>
</dbReference>
<keyword evidence="2" id="KW-1185">Reference proteome</keyword>
<proteinExistence type="predicted"/>
<reference evidence="1" key="1">
    <citation type="submission" date="2021-04" db="EMBL/GenBank/DDBJ databases">
        <title>Pseudonocardia sp. nov., isolated from sandy soil of mangrove forest.</title>
        <authorList>
            <person name="Zan Z."/>
            <person name="Huang R."/>
            <person name="Liu W."/>
        </authorList>
    </citation>
    <scope>NUCLEOTIDE SEQUENCE</scope>
    <source>
        <strain evidence="1">S2-4</strain>
    </source>
</reference>
<comment type="caution">
    <text evidence="1">The sequence shown here is derived from an EMBL/GenBank/DDBJ whole genome shotgun (WGS) entry which is preliminary data.</text>
</comment>
<accession>A0ABT0ZX27</accession>
<dbReference type="EMBL" id="JAGSOV010000020">
    <property type="protein sequence ID" value="MCO1655300.1"/>
    <property type="molecule type" value="Genomic_DNA"/>
</dbReference>
<sequence>MTVAPLAHVTRSGFLECVHHGAAVALDASGSAAVRVGDPSAVVLPRSSLKPVQLLAMLRAGVDLPGPQLALAAASHSGEPFHVEGVAAILRAAGLSEQDLRNTPDLPIEPGERLRWQCAGRAAVPMAQNCSGKHAAMLATCAANDWPLDSYLDPAHPLQRLVRETIAELTGEPVDVVAVDGCGAPAFGTTLDGLARAFATLARAEPGTPEARVAAAIREHPEYLGGTGRDVTALIRAVQGLIAKDGAEGVYAAALPDGRAAALKIADGAARARQPVMVALLRRLGVEEIADDLAHVAVLGHGEPVGEVTAAPFDRPDP</sequence>
<dbReference type="PANTHER" id="PTHR42110">
    <property type="entry name" value="L-ASPARAGINASE, PUTATIVE (AFU_ORTHOLOGUE AFUA_3G11890)-RELATED"/>
    <property type="match status" value="1"/>
</dbReference>
<dbReference type="Pfam" id="PF06089">
    <property type="entry name" value="Asparaginase_II"/>
    <property type="match status" value="1"/>
</dbReference>
<organism evidence="1 2">
    <name type="scientific">Pseudonocardia humida</name>
    <dbReference type="NCBI Taxonomy" id="2800819"/>
    <lineage>
        <taxon>Bacteria</taxon>
        <taxon>Bacillati</taxon>
        <taxon>Actinomycetota</taxon>
        <taxon>Actinomycetes</taxon>
        <taxon>Pseudonocardiales</taxon>
        <taxon>Pseudonocardiaceae</taxon>
        <taxon>Pseudonocardia</taxon>
    </lineage>
</organism>
<dbReference type="PANTHER" id="PTHR42110:SF1">
    <property type="entry name" value="L-ASPARAGINASE, PUTATIVE (AFU_ORTHOLOGUE AFUA_3G11890)-RELATED"/>
    <property type="match status" value="1"/>
</dbReference>
<evidence type="ECO:0000313" key="1">
    <source>
        <dbReference type="EMBL" id="MCO1655300.1"/>
    </source>
</evidence>
<name>A0ABT0ZX27_9PSEU</name>